<dbReference type="InterPro" id="IPR002925">
    <property type="entry name" value="Dienelactn_hydro"/>
</dbReference>
<sequence length="127" mass="12690">MRIHAADGPFDVPLWEPATGHGPGLVLVQEIFGLDDHLRSVAAGLAALGYVVAVPELFRRTAPGWVGEHDDAGVAAAGCASGAGAPACWASASAARSPTKPLSPTGPTRSCRSTALASRTGSASCTG</sequence>
<reference evidence="3 4" key="1">
    <citation type="submission" date="2023-07" db="EMBL/GenBank/DDBJ databases">
        <title>Sequencing the genomes of 1000 actinobacteria strains.</title>
        <authorList>
            <person name="Klenk H.-P."/>
        </authorList>
    </citation>
    <scope>NUCLEOTIDE SEQUENCE [LARGE SCALE GENOMIC DNA]</scope>
    <source>
        <strain evidence="3 4">DSM 43749</strain>
    </source>
</reference>
<evidence type="ECO:0000313" key="4">
    <source>
        <dbReference type="Proteomes" id="UP001268819"/>
    </source>
</evidence>
<dbReference type="EMBL" id="JAVDSG010000001">
    <property type="protein sequence ID" value="MDR6593813.1"/>
    <property type="molecule type" value="Genomic_DNA"/>
</dbReference>
<comment type="caution">
    <text evidence="3">The sequence shown here is derived from an EMBL/GenBank/DDBJ whole genome shotgun (WGS) entry which is preliminary data.</text>
</comment>
<dbReference type="Proteomes" id="UP001268819">
    <property type="component" value="Unassembled WGS sequence"/>
</dbReference>
<evidence type="ECO:0000259" key="2">
    <source>
        <dbReference type="Pfam" id="PF01738"/>
    </source>
</evidence>
<dbReference type="InterPro" id="IPR051049">
    <property type="entry name" value="Dienelactone_hydrolase-like"/>
</dbReference>
<keyword evidence="4" id="KW-1185">Reference proteome</keyword>
<feature type="domain" description="Dienelactone hydrolase" evidence="2">
    <location>
        <begin position="13"/>
        <end position="67"/>
    </location>
</feature>
<evidence type="ECO:0000313" key="3">
    <source>
        <dbReference type="EMBL" id="MDR6593813.1"/>
    </source>
</evidence>
<accession>A0ABU1PT33</accession>
<dbReference type="GO" id="GO:0016787">
    <property type="term" value="F:hydrolase activity"/>
    <property type="evidence" value="ECO:0007669"/>
    <property type="project" value="UniProtKB-KW"/>
</dbReference>
<name>A0ABU1PT33_9PSEU</name>
<evidence type="ECO:0000256" key="1">
    <source>
        <dbReference type="SAM" id="MobiDB-lite"/>
    </source>
</evidence>
<protein>
    <submittedName>
        <fullName evidence="3">Dienelactone hydrolase</fullName>
    </submittedName>
</protein>
<organism evidence="3 4">
    <name type="scientific">Saccharothrix longispora</name>
    <dbReference type="NCBI Taxonomy" id="33920"/>
    <lineage>
        <taxon>Bacteria</taxon>
        <taxon>Bacillati</taxon>
        <taxon>Actinomycetota</taxon>
        <taxon>Actinomycetes</taxon>
        <taxon>Pseudonocardiales</taxon>
        <taxon>Pseudonocardiaceae</taxon>
        <taxon>Saccharothrix</taxon>
    </lineage>
</organism>
<feature type="region of interest" description="Disordered" evidence="1">
    <location>
        <begin position="95"/>
        <end position="127"/>
    </location>
</feature>
<keyword evidence="3" id="KW-0378">Hydrolase</keyword>
<dbReference type="Gene3D" id="3.40.50.1820">
    <property type="entry name" value="alpha/beta hydrolase"/>
    <property type="match status" value="1"/>
</dbReference>
<dbReference type="RefSeq" id="WP_310306804.1">
    <property type="nucleotide sequence ID" value="NZ_BAAAXB010000001.1"/>
</dbReference>
<dbReference type="InterPro" id="IPR029058">
    <property type="entry name" value="AB_hydrolase_fold"/>
</dbReference>
<proteinExistence type="predicted"/>
<dbReference type="PANTHER" id="PTHR46623">
    <property type="entry name" value="CARBOXYMETHYLENEBUTENOLIDASE-RELATED"/>
    <property type="match status" value="1"/>
</dbReference>
<dbReference type="PANTHER" id="PTHR46623:SF6">
    <property type="entry name" value="ALPHA_BETA-HYDROLASES SUPERFAMILY PROTEIN"/>
    <property type="match status" value="1"/>
</dbReference>
<feature type="compositionally biased region" description="Polar residues" evidence="1">
    <location>
        <begin position="100"/>
        <end position="127"/>
    </location>
</feature>
<dbReference type="SUPFAM" id="SSF53474">
    <property type="entry name" value="alpha/beta-Hydrolases"/>
    <property type="match status" value="1"/>
</dbReference>
<gene>
    <name evidence="3" type="ORF">J2S66_002197</name>
</gene>
<dbReference type="Pfam" id="PF01738">
    <property type="entry name" value="DLH"/>
    <property type="match status" value="1"/>
</dbReference>